<dbReference type="Gene3D" id="2.20.70.10">
    <property type="match status" value="1"/>
</dbReference>
<dbReference type="CDD" id="cd04511">
    <property type="entry name" value="NUDIX_Hydrolase"/>
    <property type="match status" value="1"/>
</dbReference>
<dbReference type="Pfam" id="PF14803">
    <property type="entry name" value="Zn_ribbon_Nudix"/>
    <property type="match status" value="1"/>
</dbReference>
<dbReference type="EMBL" id="JAAOCA010000035">
    <property type="protein sequence ID" value="MBD1601478.1"/>
    <property type="molecule type" value="Genomic_DNA"/>
</dbReference>
<keyword evidence="6" id="KW-1185">Reference proteome</keyword>
<dbReference type="InterPro" id="IPR015797">
    <property type="entry name" value="NUDIX_hydrolase-like_dom_sf"/>
</dbReference>
<proteinExistence type="predicted"/>
<dbReference type="Pfam" id="PF00293">
    <property type="entry name" value="NUDIX"/>
    <property type="match status" value="1"/>
</dbReference>
<reference evidence="5 6" key="1">
    <citation type="journal article" date="2020" name="Insects">
        <title>Bacteria Belonging to Pseudomonas typographi sp. nov. from the Bark Beetle Ips typographus Have Genomic Potential to Aid in the Host Ecology.</title>
        <authorList>
            <person name="Peral-Aranega E."/>
            <person name="Saati-Santamaria Z."/>
            <person name="Kolarik M."/>
            <person name="Rivas R."/>
            <person name="Garcia-Fraile P."/>
        </authorList>
    </citation>
    <scope>NUCLEOTIDE SEQUENCE [LARGE SCALE GENOMIC DNA]</scope>
    <source>
        <strain evidence="5 6">CA3A</strain>
    </source>
</reference>
<evidence type="ECO:0000256" key="1">
    <source>
        <dbReference type="ARBA" id="ARBA00001946"/>
    </source>
</evidence>
<evidence type="ECO:0000256" key="2">
    <source>
        <dbReference type="ARBA" id="ARBA00022801"/>
    </source>
</evidence>
<comment type="cofactor">
    <cofactor evidence="1">
        <name>Mg(2+)</name>
        <dbReference type="ChEBI" id="CHEBI:18420"/>
    </cofactor>
</comment>
<dbReference type="GO" id="GO:0016787">
    <property type="term" value="F:hydrolase activity"/>
    <property type="evidence" value="ECO:0007669"/>
    <property type="project" value="UniProtKB-KW"/>
</dbReference>
<dbReference type="PROSITE" id="PS51462">
    <property type="entry name" value="NUDIX"/>
    <property type="match status" value="1"/>
</dbReference>
<accession>A0ABR7Z824</accession>
<dbReference type="RefSeq" id="WP_190424798.1">
    <property type="nucleotide sequence ID" value="NZ_JAAOCA010000035.1"/>
</dbReference>
<evidence type="ECO:0000256" key="3">
    <source>
        <dbReference type="ARBA" id="ARBA00022842"/>
    </source>
</evidence>
<dbReference type="PRINTS" id="PR00502">
    <property type="entry name" value="NUDIXFAMILY"/>
</dbReference>
<keyword evidence="2 5" id="KW-0378">Hydrolase</keyword>
<evidence type="ECO:0000259" key="4">
    <source>
        <dbReference type="PROSITE" id="PS51462"/>
    </source>
</evidence>
<evidence type="ECO:0000313" key="5">
    <source>
        <dbReference type="EMBL" id="MBD1601478.1"/>
    </source>
</evidence>
<dbReference type="PANTHER" id="PTHR43222">
    <property type="entry name" value="NUDIX HYDROLASE 23"/>
    <property type="match status" value="1"/>
</dbReference>
<feature type="domain" description="Nudix hydrolase" evidence="4">
    <location>
        <begin position="36"/>
        <end position="159"/>
    </location>
</feature>
<keyword evidence="3" id="KW-0460">Magnesium</keyword>
<dbReference type="SUPFAM" id="SSF55811">
    <property type="entry name" value="Nudix"/>
    <property type="match status" value="1"/>
</dbReference>
<dbReference type="InterPro" id="IPR000086">
    <property type="entry name" value="NUDIX_hydrolase_dom"/>
</dbReference>
<gene>
    <name evidence="5" type="ORF">HAQ05_22635</name>
</gene>
<sequence length="184" mass="20711">MKFCSLCGNSVSRLIPAGDTRWRYVCDVCTEVHYQNPNIVAGSLPVCGERVLLCRRAIEPRRGFWTLPAGFMENGESLEQAARRETQEEACAELASTQIYTLFDLPHINQVHVFFRAVLAGEAFAAGEESLEVRLFREDEIPWEALAFRTVARTLECFFADRPANTYPVRNEVLPPLPVSVVST</sequence>
<organism evidence="5 6">
    <name type="scientific">Pseudomonas typographi</name>
    <dbReference type="NCBI Taxonomy" id="2715964"/>
    <lineage>
        <taxon>Bacteria</taxon>
        <taxon>Pseudomonadati</taxon>
        <taxon>Pseudomonadota</taxon>
        <taxon>Gammaproteobacteria</taxon>
        <taxon>Pseudomonadales</taxon>
        <taxon>Pseudomonadaceae</taxon>
        <taxon>Pseudomonas</taxon>
    </lineage>
</organism>
<comment type="caution">
    <text evidence="5">The sequence shown here is derived from an EMBL/GenBank/DDBJ whole genome shotgun (WGS) entry which is preliminary data.</text>
</comment>
<protein>
    <submittedName>
        <fullName evidence="5">NUDIX hydrolase</fullName>
    </submittedName>
</protein>
<dbReference type="InterPro" id="IPR029401">
    <property type="entry name" value="Nudix_N"/>
</dbReference>
<dbReference type="Proteomes" id="UP000805841">
    <property type="component" value="Unassembled WGS sequence"/>
</dbReference>
<dbReference type="InterPro" id="IPR020476">
    <property type="entry name" value="Nudix_hydrolase"/>
</dbReference>
<dbReference type="PANTHER" id="PTHR43222:SF2">
    <property type="entry name" value="NUDIX HYDROLASE 23, CHLOROPLASTIC"/>
    <property type="match status" value="1"/>
</dbReference>
<name>A0ABR7Z824_9PSED</name>
<evidence type="ECO:0000313" key="6">
    <source>
        <dbReference type="Proteomes" id="UP000805841"/>
    </source>
</evidence>
<dbReference type="Gene3D" id="3.90.79.10">
    <property type="entry name" value="Nucleoside Triphosphate Pyrophosphohydrolase"/>
    <property type="match status" value="1"/>
</dbReference>